<protein>
    <recommendedName>
        <fullName evidence="2">protein-tyrosine-phosphatase</fullName>
        <ecNumber evidence="2">3.1.3.48</ecNumber>
    </recommendedName>
</protein>
<dbReference type="PROSITE" id="PS50055">
    <property type="entry name" value="TYR_PHOSPHATASE_PTP"/>
    <property type="match status" value="1"/>
</dbReference>
<dbReference type="EMBL" id="LYUB02000001">
    <property type="protein sequence ID" value="OVF10839.1"/>
    <property type="molecule type" value="Genomic_DNA"/>
</dbReference>
<dbReference type="EC" id="3.1.3.48" evidence="2"/>
<dbReference type="InterPro" id="IPR003595">
    <property type="entry name" value="Tyr_Pase_cat"/>
</dbReference>
<dbReference type="Pfam" id="PF00102">
    <property type="entry name" value="Y_phosphatase"/>
    <property type="match status" value="1"/>
</dbReference>
<dbReference type="InterPro" id="IPR050348">
    <property type="entry name" value="Protein-Tyr_Phosphatase"/>
</dbReference>
<dbReference type="CDD" id="cd18533">
    <property type="entry name" value="PTP_fungal"/>
    <property type="match status" value="1"/>
</dbReference>
<dbReference type="Proteomes" id="UP000195602">
    <property type="component" value="Unassembled WGS sequence"/>
</dbReference>
<reference evidence="7 8" key="1">
    <citation type="submission" date="2017-04" db="EMBL/GenBank/DDBJ databases">
        <title>Draft genome of the yeast Clavispora lusitaniae type strain CBS 6936.</title>
        <authorList>
            <person name="Durrens P."/>
            <person name="Klopp C."/>
            <person name="Biteau N."/>
            <person name="Fitton-Ouhabi V."/>
            <person name="Dementhon K."/>
            <person name="Accoceberry I."/>
            <person name="Sherman D.J."/>
            <person name="Noel T."/>
        </authorList>
    </citation>
    <scope>NUCLEOTIDE SEQUENCE [LARGE SCALE GENOMIC DNA]</scope>
    <source>
        <strain evidence="7 8">CBS 6936</strain>
    </source>
</reference>
<dbReference type="Gene3D" id="3.90.190.10">
    <property type="entry name" value="Protein tyrosine phosphatase superfamily"/>
    <property type="match status" value="1"/>
</dbReference>
<dbReference type="GO" id="GO:0004725">
    <property type="term" value="F:protein tyrosine phosphatase activity"/>
    <property type="evidence" value="ECO:0007669"/>
    <property type="project" value="UniProtKB-EC"/>
</dbReference>
<feature type="region of interest" description="Disordered" evidence="3">
    <location>
        <begin position="1"/>
        <end position="27"/>
    </location>
</feature>
<evidence type="ECO:0000256" key="2">
    <source>
        <dbReference type="ARBA" id="ARBA00013064"/>
    </source>
</evidence>
<proteinExistence type="inferred from homology"/>
<sequence>MNQIPSIVADGVPVRSPPSSSTTAHGLSLNTSSAFPTYPVKSPIGMGIALSPSCKSHPTTLPDNVLTVDATNVDDLSVYTSGSSDVLVIDVRPFNLYSASRLKTARNICIPSTLLKRSSYDMAHVINSSALPPETKNRLLKFIPTKILVYDASSTKGQLSTSLLQTLNKFLKYDCFSVAFLNGGLQSVDSRFVDTKATTPMRSPISPQTPNSAVMSNSELMQNGTESLSLPSDATFLSGFSLPSATASNQKMLMSIKKNLPRLDTSTNYNHELRLPSKFAERMHKLPKWLMFLADGYGSEDYNKSIINKLSEKFNKLEKSEQLRLSMAINNYDKQSLSTMQKSPSHVHDSPEGHCTPSTLCPYCDEITYTIPKGIEYGDKNRYNNIWPYEHSRVCLVSSPCSAKKENADDYFNANYIHYEKLSRTKYIATQNPLEATNEDFWNTVWYNGVKGIVCLNNPSLISPRTYYDSDSYFSKGDLAVEIRHKQKYDGFTFREIEMTKHQTTKKTVYHFAYSDWPDFGTPDNFHTVFNMMQIKNDKVKSLSEQKPPSSKIPQAWDLLVHCSAGCGRTGCYITLDMVIDCFENHSDGALDPWGDIDLVYKSIQFQRQQRISMVQNLEQFIYCYESILNYVVEKLV</sequence>
<feature type="domain" description="Tyrosine-protein phosphatase" evidence="4">
    <location>
        <begin position="379"/>
        <end position="631"/>
    </location>
</feature>
<dbReference type="PROSITE" id="PS00383">
    <property type="entry name" value="TYR_PHOSPHATASE_1"/>
    <property type="match status" value="1"/>
</dbReference>
<dbReference type="SUPFAM" id="SSF52799">
    <property type="entry name" value="(Phosphotyrosine protein) phosphatases II"/>
    <property type="match status" value="1"/>
</dbReference>
<evidence type="ECO:0000313" key="7">
    <source>
        <dbReference type="EMBL" id="OVF10839.1"/>
    </source>
</evidence>
<dbReference type="InterPro" id="IPR000242">
    <property type="entry name" value="PTP_cat"/>
</dbReference>
<evidence type="ECO:0000259" key="6">
    <source>
        <dbReference type="PROSITE" id="PS50206"/>
    </source>
</evidence>
<name>A0AA91Q3W5_CLALS</name>
<dbReference type="PROSITE" id="PS50206">
    <property type="entry name" value="RHODANESE_3"/>
    <property type="match status" value="1"/>
</dbReference>
<evidence type="ECO:0000256" key="3">
    <source>
        <dbReference type="SAM" id="MobiDB-lite"/>
    </source>
</evidence>
<dbReference type="InterPro" id="IPR029021">
    <property type="entry name" value="Prot-tyrosine_phosphatase-like"/>
</dbReference>
<dbReference type="PANTHER" id="PTHR19134:SF561">
    <property type="entry name" value="PROTEIN TYROSINE PHOSPHATASE 36E, ISOFORM A"/>
    <property type="match status" value="1"/>
</dbReference>
<comment type="similarity">
    <text evidence="1">Belongs to the protein-tyrosine phosphatase family. Non-receptor class subfamily.</text>
</comment>
<dbReference type="InterPro" id="IPR000387">
    <property type="entry name" value="Tyr_Pase_dom"/>
</dbReference>
<dbReference type="SUPFAM" id="SSF52821">
    <property type="entry name" value="Rhodanese/Cell cycle control phosphatase"/>
    <property type="match status" value="1"/>
</dbReference>
<dbReference type="Gene3D" id="3.40.250.10">
    <property type="entry name" value="Rhodanese-like domain"/>
    <property type="match status" value="1"/>
</dbReference>
<dbReference type="SMART" id="SM00404">
    <property type="entry name" value="PTPc_motif"/>
    <property type="match status" value="1"/>
</dbReference>
<dbReference type="InterPro" id="IPR036873">
    <property type="entry name" value="Rhodanese-like_dom_sf"/>
</dbReference>
<dbReference type="InterPro" id="IPR016130">
    <property type="entry name" value="Tyr_Pase_AS"/>
</dbReference>
<dbReference type="KEGG" id="clus:A9F13_01g02673"/>
<evidence type="ECO:0000313" key="8">
    <source>
        <dbReference type="Proteomes" id="UP000195602"/>
    </source>
</evidence>
<organism evidence="7 8">
    <name type="scientific">Clavispora lusitaniae</name>
    <name type="common">Candida lusitaniae</name>
    <dbReference type="NCBI Taxonomy" id="36911"/>
    <lineage>
        <taxon>Eukaryota</taxon>
        <taxon>Fungi</taxon>
        <taxon>Dikarya</taxon>
        <taxon>Ascomycota</taxon>
        <taxon>Saccharomycotina</taxon>
        <taxon>Pichiomycetes</taxon>
        <taxon>Metschnikowiaceae</taxon>
        <taxon>Clavispora</taxon>
    </lineage>
</organism>
<evidence type="ECO:0000256" key="1">
    <source>
        <dbReference type="ARBA" id="ARBA00009649"/>
    </source>
</evidence>
<dbReference type="SMART" id="SM00194">
    <property type="entry name" value="PTPc"/>
    <property type="match status" value="1"/>
</dbReference>
<dbReference type="PROSITE" id="PS50056">
    <property type="entry name" value="TYR_PHOSPHATASE_2"/>
    <property type="match status" value="1"/>
</dbReference>
<gene>
    <name evidence="7" type="ORF">A9F13_01g02673</name>
</gene>
<feature type="domain" description="Rhodanese" evidence="6">
    <location>
        <begin position="82"/>
        <end position="190"/>
    </location>
</feature>
<feature type="domain" description="Tyrosine specific protein phosphatases" evidence="5">
    <location>
        <begin position="538"/>
        <end position="622"/>
    </location>
</feature>
<dbReference type="PRINTS" id="PR00700">
    <property type="entry name" value="PRTYPHPHTASE"/>
</dbReference>
<comment type="caution">
    <text evidence="7">The sequence shown here is derived from an EMBL/GenBank/DDBJ whole genome shotgun (WGS) entry which is preliminary data.</text>
</comment>
<accession>A0AA91Q3W5</accession>
<dbReference type="AlphaFoldDB" id="A0AA91Q3W5"/>
<evidence type="ECO:0000259" key="4">
    <source>
        <dbReference type="PROSITE" id="PS50055"/>
    </source>
</evidence>
<dbReference type="PANTHER" id="PTHR19134">
    <property type="entry name" value="RECEPTOR-TYPE TYROSINE-PROTEIN PHOSPHATASE"/>
    <property type="match status" value="1"/>
</dbReference>
<dbReference type="Pfam" id="PF00581">
    <property type="entry name" value="Rhodanese"/>
    <property type="match status" value="1"/>
</dbReference>
<dbReference type="InterPro" id="IPR001763">
    <property type="entry name" value="Rhodanese-like_dom"/>
</dbReference>
<evidence type="ECO:0000259" key="5">
    <source>
        <dbReference type="PROSITE" id="PS50056"/>
    </source>
</evidence>